<proteinExistence type="predicted"/>
<dbReference type="AlphaFoldDB" id="A0A934WPC5"/>
<organism evidence="1 2">
    <name type="scientific">Ruminococcus difficilis</name>
    <dbReference type="NCBI Taxonomy" id="2763069"/>
    <lineage>
        <taxon>Bacteria</taxon>
        <taxon>Bacillati</taxon>
        <taxon>Bacillota</taxon>
        <taxon>Clostridia</taxon>
        <taxon>Eubacteriales</taxon>
        <taxon>Oscillospiraceae</taxon>
        <taxon>Ruminococcus</taxon>
    </lineage>
</organism>
<keyword evidence="2" id="KW-1185">Reference proteome</keyword>
<name>A0A934WPC5_9FIRM</name>
<reference evidence="1" key="1">
    <citation type="submission" date="2021-01" db="EMBL/GenBank/DDBJ databases">
        <title>Genome public.</title>
        <authorList>
            <person name="Liu C."/>
            <person name="Sun Q."/>
        </authorList>
    </citation>
    <scope>NUCLEOTIDE SEQUENCE</scope>
    <source>
        <strain evidence="1">M6</strain>
    </source>
</reference>
<evidence type="ECO:0000313" key="2">
    <source>
        <dbReference type="Proteomes" id="UP000633365"/>
    </source>
</evidence>
<accession>A0A934WPC5</accession>
<comment type="caution">
    <text evidence="1">The sequence shown here is derived from an EMBL/GenBank/DDBJ whole genome shotgun (WGS) entry which is preliminary data.</text>
</comment>
<gene>
    <name evidence="1" type="ORF">JKK62_03200</name>
</gene>
<sequence>MLFERTFDKPENIMDAAAQETSSMRDMRIMRAQRSERGWLLKYITLDDDYPIAAIERSLTRKLGEAVSMVNLHYDFDTAARLIYA</sequence>
<dbReference type="RefSeq" id="WP_201426967.1">
    <property type="nucleotide sequence ID" value="NZ_JAEQMG010000040.1"/>
</dbReference>
<evidence type="ECO:0000313" key="1">
    <source>
        <dbReference type="EMBL" id="MBK6087666.1"/>
    </source>
</evidence>
<dbReference type="Proteomes" id="UP000633365">
    <property type="component" value="Unassembled WGS sequence"/>
</dbReference>
<dbReference type="EMBL" id="JAEQMG010000040">
    <property type="protein sequence ID" value="MBK6087666.1"/>
    <property type="molecule type" value="Genomic_DNA"/>
</dbReference>
<protein>
    <submittedName>
        <fullName evidence="1">Uncharacterized protein</fullName>
    </submittedName>
</protein>